<reference evidence="1" key="1">
    <citation type="journal article" date="2021" name="Nat. Commun.">
        <title>Genetic determinants of endophytism in the Arabidopsis root mycobiome.</title>
        <authorList>
            <person name="Mesny F."/>
            <person name="Miyauchi S."/>
            <person name="Thiergart T."/>
            <person name="Pickel B."/>
            <person name="Atanasova L."/>
            <person name="Karlsson M."/>
            <person name="Huettel B."/>
            <person name="Barry K.W."/>
            <person name="Haridas S."/>
            <person name="Chen C."/>
            <person name="Bauer D."/>
            <person name="Andreopoulos W."/>
            <person name="Pangilinan J."/>
            <person name="LaButti K."/>
            <person name="Riley R."/>
            <person name="Lipzen A."/>
            <person name="Clum A."/>
            <person name="Drula E."/>
            <person name="Henrissat B."/>
            <person name="Kohler A."/>
            <person name="Grigoriev I.V."/>
            <person name="Martin F.M."/>
            <person name="Hacquard S."/>
        </authorList>
    </citation>
    <scope>NUCLEOTIDE SEQUENCE</scope>
    <source>
        <strain evidence="1">MPI-CAGE-AT-0147</strain>
    </source>
</reference>
<protein>
    <submittedName>
        <fullName evidence="1">Uncharacterized protein</fullName>
    </submittedName>
</protein>
<evidence type="ECO:0000313" key="1">
    <source>
        <dbReference type="EMBL" id="KAH7175398.1"/>
    </source>
</evidence>
<gene>
    <name evidence="1" type="ORF">EDB81DRAFT_769744</name>
</gene>
<dbReference type="Proteomes" id="UP000738349">
    <property type="component" value="Unassembled WGS sequence"/>
</dbReference>
<name>A0A9P9FQQ6_9HYPO</name>
<sequence length="215" mass="24820">MFFYSALYFRNQQSFKMAASTTTSGPSNPESGTKMPSFPPYFDLSKTRHGRDAAENSIYNFINSSDETLTKDGYSGCPFIDEQLDDHLIWAVQYLRWTRSKMSELAYPLSTTEISDMVTDARTVYRKMSFLVRRHFDAKEEGIRLHRDREVGALGKQNVLVKCLTKNVLDVCEKARLARNTHKLNKRLQLLEDSVNKVEAHRIILLLEDKHPVSY</sequence>
<organism evidence="1 2">
    <name type="scientific">Dactylonectria macrodidyma</name>
    <dbReference type="NCBI Taxonomy" id="307937"/>
    <lineage>
        <taxon>Eukaryota</taxon>
        <taxon>Fungi</taxon>
        <taxon>Dikarya</taxon>
        <taxon>Ascomycota</taxon>
        <taxon>Pezizomycotina</taxon>
        <taxon>Sordariomycetes</taxon>
        <taxon>Hypocreomycetidae</taxon>
        <taxon>Hypocreales</taxon>
        <taxon>Nectriaceae</taxon>
        <taxon>Dactylonectria</taxon>
    </lineage>
</organism>
<dbReference type="OrthoDB" id="5087296at2759"/>
<accession>A0A9P9FQQ6</accession>
<dbReference type="AlphaFoldDB" id="A0A9P9FQQ6"/>
<evidence type="ECO:0000313" key="2">
    <source>
        <dbReference type="Proteomes" id="UP000738349"/>
    </source>
</evidence>
<keyword evidence="2" id="KW-1185">Reference proteome</keyword>
<comment type="caution">
    <text evidence="1">The sequence shown here is derived from an EMBL/GenBank/DDBJ whole genome shotgun (WGS) entry which is preliminary data.</text>
</comment>
<proteinExistence type="predicted"/>
<dbReference type="EMBL" id="JAGMUV010000001">
    <property type="protein sequence ID" value="KAH7175398.1"/>
    <property type="molecule type" value="Genomic_DNA"/>
</dbReference>